<dbReference type="PANTHER" id="PTHR45825:SF11">
    <property type="entry name" value="ALPHA AMYLASE DOMAIN-CONTAINING PROTEIN"/>
    <property type="match status" value="1"/>
</dbReference>
<comment type="subcellular location">
    <subcellularLocation>
        <location evidence="1">Plastid</location>
        <location evidence="1">Amyloplast</location>
    </subcellularLocation>
</comment>
<evidence type="ECO:0000259" key="7">
    <source>
        <dbReference type="Pfam" id="PF08323"/>
    </source>
</evidence>
<comment type="caution">
    <text evidence="8">The sequence shown here is derived from an EMBL/GenBank/DDBJ whole genome shotgun (WGS) entry which is preliminary data.</text>
</comment>
<evidence type="ECO:0000313" key="8">
    <source>
        <dbReference type="EMBL" id="OHT16595.1"/>
    </source>
</evidence>
<dbReference type="InterPro" id="IPR017853">
    <property type="entry name" value="GH"/>
</dbReference>
<dbReference type="Gene3D" id="3.20.20.80">
    <property type="entry name" value="Glycosidases"/>
    <property type="match status" value="1"/>
</dbReference>
<reference evidence="8" key="1">
    <citation type="submission" date="2016-10" db="EMBL/GenBank/DDBJ databases">
        <authorList>
            <person name="Benchimol M."/>
            <person name="Almeida L.G."/>
            <person name="Vasconcelos A.T."/>
            <person name="Perreira-Neves A."/>
            <person name="Rosa I.A."/>
            <person name="Tasca T."/>
            <person name="Bogo M.R."/>
            <person name="de Souza W."/>
        </authorList>
    </citation>
    <scope>NUCLEOTIDE SEQUENCE [LARGE SCALE GENOMIC DNA]</scope>
    <source>
        <strain evidence="8">K</strain>
    </source>
</reference>
<evidence type="ECO:0000313" key="9">
    <source>
        <dbReference type="Proteomes" id="UP000179807"/>
    </source>
</evidence>
<keyword evidence="9" id="KW-1185">Reference proteome</keyword>
<dbReference type="GeneID" id="94848647"/>
<dbReference type="OrthoDB" id="10263625at2759"/>
<keyword evidence="2" id="KW-0328">Glycosyltransferase</keyword>
<feature type="region of interest" description="Disordered" evidence="5">
    <location>
        <begin position="831"/>
        <end position="893"/>
    </location>
</feature>
<gene>
    <name evidence="8" type="ORF">TRFO_41715</name>
</gene>
<feature type="domain" description="Starch synthase catalytic" evidence="7">
    <location>
        <begin position="1188"/>
        <end position="1418"/>
    </location>
</feature>
<dbReference type="VEuPathDB" id="TrichDB:TRFO_41715"/>
<organism evidence="8 9">
    <name type="scientific">Tritrichomonas foetus</name>
    <dbReference type="NCBI Taxonomy" id="1144522"/>
    <lineage>
        <taxon>Eukaryota</taxon>
        <taxon>Metamonada</taxon>
        <taxon>Parabasalia</taxon>
        <taxon>Tritrichomonadida</taxon>
        <taxon>Tritrichomonadidae</taxon>
        <taxon>Tritrichomonas</taxon>
    </lineage>
</organism>
<evidence type="ECO:0000256" key="2">
    <source>
        <dbReference type="ARBA" id="ARBA00022676"/>
    </source>
</evidence>
<dbReference type="RefSeq" id="XP_068369731.1">
    <property type="nucleotide sequence ID" value="XM_068513943.1"/>
</dbReference>
<evidence type="ECO:0000256" key="3">
    <source>
        <dbReference type="ARBA" id="ARBA00022679"/>
    </source>
</evidence>
<name>A0A1J4KZB5_9EUKA</name>
<feature type="compositionally biased region" description="Acidic residues" evidence="5">
    <location>
        <begin position="832"/>
        <end position="852"/>
    </location>
</feature>
<evidence type="ECO:0000259" key="6">
    <source>
        <dbReference type="Pfam" id="PF00534"/>
    </source>
</evidence>
<feature type="compositionally biased region" description="Low complexity" evidence="5">
    <location>
        <begin position="869"/>
        <end position="882"/>
    </location>
</feature>
<dbReference type="Pfam" id="PF08323">
    <property type="entry name" value="Glyco_transf_5"/>
    <property type="match status" value="1"/>
</dbReference>
<dbReference type="CDD" id="cd00551">
    <property type="entry name" value="AmyAc_family"/>
    <property type="match status" value="1"/>
</dbReference>
<dbReference type="Proteomes" id="UP000179807">
    <property type="component" value="Unassembled WGS sequence"/>
</dbReference>
<keyword evidence="4" id="KW-0934">Plastid</keyword>
<keyword evidence="4" id="KW-0035">Amyloplast</keyword>
<dbReference type="SUPFAM" id="SSF51445">
    <property type="entry name" value="(Trans)glycosidases"/>
    <property type="match status" value="1"/>
</dbReference>
<evidence type="ECO:0000256" key="4">
    <source>
        <dbReference type="ARBA" id="ARBA00023234"/>
    </source>
</evidence>
<dbReference type="Gene3D" id="3.40.50.2000">
    <property type="entry name" value="Glycogen Phosphorylase B"/>
    <property type="match status" value="2"/>
</dbReference>
<dbReference type="Pfam" id="PF00534">
    <property type="entry name" value="Glycos_transf_1"/>
    <property type="match status" value="1"/>
</dbReference>
<keyword evidence="3" id="KW-0808">Transferase</keyword>
<dbReference type="CDD" id="cd03791">
    <property type="entry name" value="GT5_Glycogen_synthase_DULL1-like"/>
    <property type="match status" value="1"/>
</dbReference>
<proteinExistence type="predicted"/>
<dbReference type="InterPro" id="IPR001296">
    <property type="entry name" value="Glyco_trans_1"/>
</dbReference>
<protein>
    <submittedName>
        <fullName evidence="8">Uncharacterized protein</fullName>
    </submittedName>
</protein>
<dbReference type="InterPro" id="IPR013534">
    <property type="entry name" value="Starch_synth_cat_dom"/>
</dbReference>
<dbReference type="PANTHER" id="PTHR45825">
    <property type="entry name" value="GRANULE-BOUND STARCH SYNTHASE 1, CHLOROPLASTIC/AMYLOPLASTIC"/>
    <property type="match status" value="1"/>
</dbReference>
<accession>A0A1J4KZB5</accession>
<dbReference type="EMBL" id="MLAK01000094">
    <property type="protein sequence ID" value="OHT16595.1"/>
    <property type="molecule type" value="Genomic_DNA"/>
</dbReference>
<evidence type="ECO:0000256" key="1">
    <source>
        <dbReference type="ARBA" id="ARBA00004602"/>
    </source>
</evidence>
<feature type="compositionally biased region" description="Polar residues" evidence="5">
    <location>
        <begin position="853"/>
        <end position="868"/>
    </location>
</feature>
<sequence length="1680" mass="190555">MLNSETFVSRLPLFLPCDECSQSDQVIHIEQLDQQAITFPVSHTLLDTLNNMSSKDNSVKHVEAILEEIVKSPSYFFPEVPLLFERSENSQQVTSLLQFVPDDNQEHSLNWKSLILQLHLSILSVLNFNDISKVRKFAQFHSSSEEYVDQSVSNQSSSNQHAGSRIGSKYQTGSISMRNQSKCIASFNDKTVGSFQSFDNIQYDVAPPIDRVGSSAKIEKDLTNMNLDINPIFEPQITCNFSSEVFRGLVLAIHSRGLLDICLGNLILHEFSQQFQNASIPIPRMISNSNDNFSAIFENYFNKLNRSLFTVDFEKSIHDEILQDNISSVLSKLEPYIPFDLVSHSRTFIETVLAPLCFHENEHYAVQAEKMYNTFLNGHGWDTSKSEVVTADQLLYFDNVSQDHFIVISAPSKDEQLPVFLVTKQTSFQPPCSGYFDYSYAKISAFGEIEIDSKIPGGRYIVLPAGARKEIIHELPAFDEKGPVKFDELTAKLETLSNSGVTAVHVTGVIERNILHDLTSVTDHTIISKACGGLEDFQSFCKHAKTFGIRVLIDFTPLVCIKNSSKKYSSYTTLKVDERGLLITADVPDSDMLLLNYRSLKLWDLFADELITLCQNCEVSGFFLGPLKNWDTVLARDLKELRRIDPDDNLHYGIQNFMDGAIVSTKKKASICGMTSRGFNRSPFLSRLMRKLWTKCQDAFVWMQCEPKEEPFVINSCIIPLNYAFRDVFQRTIEYSIHIDNVDYVNANEELIKFYEERNQRNPEGAFCIAPFGAITDGPYNIPIEGLTLAVDVLFYLTDVPLVSGCLDTAMFFVNAYGNLKREYEEKLVQLDSDDEDELETVEEEEENEEANSPDSTTSPANVSSELQTTSSTEVDDSTSISQQKNKIKKRMKKIKVPVVRGSKWYPPTQRFTSLLTNRAGTRTKADWALGGDVHILPVSYDSHPMRAILAVARVCKRSKKCALICTSFYMFNLIYEVGVLGLPIVKDLPEESVIEVKPLIGVSGNITYYDVNEVNQNSSSLFLDLDRFNTSLYEIDIVTAPIPPNVKRTLNEHIYQRLERAIHYSSNTILANNKIFNSILDVVEKEPTDSELEELINSLPKQDDSTEIFREALVFATRNHKVNKLLVPYKDDSDVMEREARAMKLIRRMAASFDASTKSTSQYAESIKQIVSKYGNSILEQNKLGPIMFVAPELGPFSKVGGLSTMVWELAKELVQLGLDIHCVSPYYNVSPKGETGYLSQYGVEYKQTIDVYAPEQIKVGVHYGVVDGVKCWFLHHYSFFAAPYQTGSSSFKLQLLVIMAKASLEMCCQTRVIPKLIISNDWMTGLVPAIAKKQFGSVFSNTLFMHIFHNLGVGYAGKIWPNNGDTGSLNYIHQLPDELIVDNFDHSFDPSMCALMSCDQWATVSKRYRDDLLESSPYAWALRRFPHPFAYSNGIRFQERQQALTRLGMSHDDAKRAVQQKYFGYVDDNKCLFVFVGRIVEQKGVHLIIDCFENLHNQYGGAFQFIVGGQAAPDDRSYGLPCTQRMWDLKQRYPGNFWADPSQFFSDGLLACHAADYTLIPSIFEPSGIVQQEAFASGCPVIAFRTGGLADTVFEYDREKKQGNGMLFWSHQHHDYMMAIQRAYDIFRDKPNYWKLRENAYNSVLTTETVAVQWSREFARMFLKIFVKEVPEETKEEK</sequence>
<feature type="domain" description="Glycosyl transferase family 1" evidence="6">
    <location>
        <begin position="1469"/>
        <end position="1643"/>
    </location>
</feature>
<evidence type="ECO:0000256" key="5">
    <source>
        <dbReference type="SAM" id="MobiDB-lite"/>
    </source>
</evidence>
<dbReference type="SUPFAM" id="SSF53756">
    <property type="entry name" value="UDP-Glycosyltransferase/glycogen phosphorylase"/>
    <property type="match status" value="1"/>
</dbReference>
<dbReference type="GO" id="GO:0016757">
    <property type="term" value="F:glycosyltransferase activity"/>
    <property type="evidence" value="ECO:0007669"/>
    <property type="project" value="UniProtKB-KW"/>
</dbReference>